<evidence type="ECO:0000313" key="10">
    <source>
        <dbReference type="Proteomes" id="UP000260025"/>
    </source>
</evidence>
<comment type="caution">
    <text evidence="9">The sequence shown here is derived from an EMBL/GenBank/DDBJ whole genome shotgun (WGS) entry which is preliminary data.</text>
</comment>
<dbReference type="InterPro" id="IPR036662">
    <property type="entry name" value="PTS_EIIA_man-typ_sf"/>
</dbReference>
<dbReference type="AlphaFoldDB" id="A0A3E2VDL8"/>
<dbReference type="InterPro" id="IPR033887">
    <property type="entry name" value="PTS_IIA_man"/>
</dbReference>
<proteinExistence type="predicted"/>
<dbReference type="GO" id="GO:0016020">
    <property type="term" value="C:membrane"/>
    <property type="evidence" value="ECO:0007669"/>
    <property type="project" value="InterPro"/>
</dbReference>
<dbReference type="Pfam" id="PF03610">
    <property type="entry name" value="EIIA-man"/>
    <property type="match status" value="1"/>
</dbReference>
<organism evidence="9 10">
    <name type="scientific">Clostridium innocuum</name>
    <dbReference type="NCBI Taxonomy" id="1522"/>
    <lineage>
        <taxon>Bacteria</taxon>
        <taxon>Bacillati</taxon>
        <taxon>Bacillota</taxon>
        <taxon>Clostridia</taxon>
        <taxon>Eubacteriales</taxon>
        <taxon>Clostridiaceae</taxon>
        <taxon>Clostridium</taxon>
    </lineage>
</organism>
<evidence type="ECO:0000256" key="5">
    <source>
        <dbReference type="ARBA" id="ARBA00022679"/>
    </source>
</evidence>
<evidence type="ECO:0000256" key="3">
    <source>
        <dbReference type="ARBA" id="ARBA00022490"/>
    </source>
</evidence>
<keyword evidence="7" id="KW-0418">Kinase</keyword>
<accession>A0A3E2VDL8</accession>
<dbReference type="PROSITE" id="PS51096">
    <property type="entry name" value="PTS_EIIA_TYPE_4"/>
    <property type="match status" value="1"/>
</dbReference>
<evidence type="ECO:0000256" key="6">
    <source>
        <dbReference type="ARBA" id="ARBA00022683"/>
    </source>
</evidence>
<dbReference type="PANTHER" id="PTHR33799">
    <property type="entry name" value="PTS PERMEASE-RELATED-RELATED"/>
    <property type="match status" value="1"/>
</dbReference>
<keyword evidence="4" id="KW-0762">Sugar transport</keyword>
<dbReference type="Gene3D" id="3.40.50.510">
    <property type="entry name" value="Phosphotransferase system, mannose-type IIA component"/>
    <property type="match status" value="1"/>
</dbReference>
<evidence type="ECO:0000313" key="9">
    <source>
        <dbReference type="EMBL" id="RGC08702.1"/>
    </source>
</evidence>
<comment type="subcellular location">
    <subcellularLocation>
        <location evidence="1">Cytoplasm</location>
    </subcellularLocation>
</comment>
<gene>
    <name evidence="9" type="ORF">DXA38_21775</name>
</gene>
<dbReference type="OrthoDB" id="9799827at2"/>
<keyword evidence="6" id="KW-0598">Phosphotransferase system</keyword>
<dbReference type="EMBL" id="QVEV01000071">
    <property type="protein sequence ID" value="RGC08702.1"/>
    <property type="molecule type" value="Genomic_DNA"/>
</dbReference>
<keyword evidence="3" id="KW-0963">Cytoplasm</keyword>
<dbReference type="InterPro" id="IPR004701">
    <property type="entry name" value="PTS_EIIA_man-typ"/>
</dbReference>
<feature type="domain" description="PTS EIIA type-4" evidence="8">
    <location>
        <begin position="3"/>
        <end position="126"/>
    </location>
</feature>
<dbReference type="SUPFAM" id="SSF53062">
    <property type="entry name" value="PTS system fructose IIA component-like"/>
    <property type="match status" value="1"/>
</dbReference>
<evidence type="ECO:0000256" key="2">
    <source>
        <dbReference type="ARBA" id="ARBA00022448"/>
    </source>
</evidence>
<sequence length="138" mass="15202">MMAVKIIIMTHGQAGEALYESAKMLIGEQQDIQCFSLLPGMSMEELMNKVKVAIRNNPGPTLFLVDLYGGTPSNVGFALTGNYHARCVSGINMGMLIEVLIKREANMQISLEELQQAAVLAGKESCKGYQYIQEEEKK</sequence>
<dbReference type="PANTHER" id="PTHR33799:SF1">
    <property type="entry name" value="PTS SYSTEM MANNOSE-SPECIFIC EIIAB COMPONENT-RELATED"/>
    <property type="match status" value="1"/>
</dbReference>
<dbReference type="CDD" id="cd00006">
    <property type="entry name" value="PTS_IIA_man"/>
    <property type="match status" value="1"/>
</dbReference>
<keyword evidence="2" id="KW-0813">Transport</keyword>
<dbReference type="InterPro" id="IPR051471">
    <property type="entry name" value="Bacterial_PTS_sugar_comp"/>
</dbReference>
<evidence type="ECO:0000256" key="4">
    <source>
        <dbReference type="ARBA" id="ARBA00022597"/>
    </source>
</evidence>
<dbReference type="Proteomes" id="UP000260025">
    <property type="component" value="Unassembled WGS sequence"/>
</dbReference>
<dbReference type="GO" id="GO:0009401">
    <property type="term" value="P:phosphoenolpyruvate-dependent sugar phosphotransferase system"/>
    <property type="evidence" value="ECO:0007669"/>
    <property type="project" value="UniProtKB-KW"/>
</dbReference>
<name>A0A3E2VDL8_CLOIN</name>
<evidence type="ECO:0000256" key="7">
    <source>
        <dbReference type="ARBA" id="ARBA00022777"/>
    </source>
</evidence>
<dbReference type="GO" id="GO:0005737">
    <property type="term" value="C:cytoplasm"/>
    <property type="evidence" value="ECO:0007669"/>
    <property type="project" value="UniProtKB-SubCell"/>
</dbReference>
<dbReference type="GO" id="GO:0016301">
    <property type="term" value="F:kinase activity"/>
    <property type="evidence" value="ECO:0007669"/>
    <property type="project" value="UniProtKB-KW"/>
</dbReference>
<protein>
    <submittedName>
        <fullName evidence="9">PTS mannose transporter subunit IIA</fullName>
    </submittedName>
</protein>
<evidence type="ECO:0000256" key="1">
    <source>
        <dbReference type="ARBA" id="ARBA00004496"/>
    </source>
</evidence>
<evidence type="ECO:0000259" key="8">
    <source>
        <dbReference type="PROSITE" id="PS51096"/>
    </source>
</evidence>
<keyword evidence="5" id="KW-0808">Transferase</keyword>
<reference evidence="9 10" key="1">
    <citation type="submission" date="2018-08" db="EMBL/GenBank/DDBJ databases">
        <title>A genome reference for cultivated species of the human gut microbiota.</title>
        <authorList>
            <person name="Zou Y."/>
            <person name="Xue W."/>
            <person name="Luo G."/>
        </authorList>
    </citation>
    <scope>NUCLEOTIDE SEQUENCE [LARGE SCALE GENOMIC DNA]</scope>
    <source>
        <strain evidence="9 10">OF01-2LB</strain>
    </source>
</reference>